<keyword evidence="2" id="KW-1185">Reference proteome</keyword>
<gene>
    <name evidence="1" type="ORF">LIZ65_08115</name>
</gene>
<protein>
    <submittedName>
        <fullName evidence="1">Uncharacterized protein</fullName>
    </submittedName>
</protein>
<comment type="caution">
    <text evidence="1">The sequence shown here is derived from an EMBL/GenBank/DDBJ whole genome shotgun (WGS) entry which is preliminary data.</text>
</comment>
<evidence type="ECO:0000313" key="2">
    <source>
        <dbReference type="Proteomes" id="UP001299546"/>
    </source>
</evidence>
<dbReference type="RefSeq" id="WP_066734105.1">
    <property type="nucleotide sequence ID" value="NZ_JAJCIQ010000003.1"/>
</dbReference>
<dbReference type="EMBL" id="JAJCIS010000003">
    <property type="protein sequence ID" value="MCB7387251.1"/>
    <property type="molecule type" value="Genomic_DNA"/>
</dbReference>
<evidence type="ECO:0000313" key="1">
    <source>
        <dbReference type="EMBL" id="MCB7387251.1"/>
    </source>
</evidence>
<proteinExistence type="predicted"/>
<organism evidence="1 2">
    <name type="scientific">Bariatricus massiliensis</name>
    <dbReference type="NCBI Taxonomy" id="1745713"/>
    <lineage>
        <taxon>Bacteria</taxon>
        <taxon>Bacillati</taxon>
        <taxon>Bacillota</taxon>
        <taxon>Clostridia</taxon>
        <taxon>Lachnospirales</taxon>
        <taxon>Lachnospiraceae</taxon>
        <taxon>Bariatricus</taxon>
    </lineage>
</organism>
<reference evidence="1 2" key="1">
    <citation type="submission" date="2021-10" db="EMBL/GenBank/DDBJ databases">
        <title>Collection of gut derived symbiotic bacterial strains cultured from healthy donors.</title>
        <authorList>
            <person name="Lin H."/>
            <person name="Littmann E."/>
            <person name="Kohout C."/>
            <person name="Pamer E.G."/>
        </authorList>
    </citation>
    <scope>NUCLEOTIDE SEQUENCE [LARGE SCALE GENOMIC DNA]</scope>
    <source>
        <strain evidence="1 2">DFI.1.165</strain>
    </source>
</reference>
<name>A0ABS8DFR2_9FIRM</name>
<dbReference type="Proteomes" id="UP001299546">
    <property type="component" value="Unassembled WGS sequence"/>
</dbReference>
<accession>A0ABS8DFR2</accession>
<sequence>MLEKINAIRVALEKECYLPALALALTLPDICGQIEYPELIRKNGSRLVGQQYKKWFKEWVGHYYADHTGFKQNGKYPKNPYFTDEMCYQLRCAYLHSGNSDIDEFGEKEDKQFKYIYHFSLSVNGGESYGTWWEEPQLNVDKMFKHRTVCIDVVKLCEFLCCAAEKYYNTKEDKKVFYEHQISITDIQRKAFEIQKLNSRNK</sequence>